<feature type="domain" description="DUF397" evidence="2">
    <location>
        <begin position="7"/>
        <end position="61"/>
    </location>
</feature>
<name>A0ABP6QJF8_9ACTN</name>
<evidence type="ECO:0000313" key="3">
    <source>
        <dbReference type="EMBL" id="GAA3235547.1"/>
    </source>
</evidence>
<organism evidence="3 4">
    <name type="scientific">Actinocorallia longicatena</name>
    <dbReference type="NCBI Taxonomy" id="111803"/>
    <lineage>
        <taxon>Bacteria</taxon>
        <taxon>Bacillati</taxon>
        <taxon>Actinomycetota</taxon>
        <taxon>Actinomycetes</taxon>
        <taxon>Streptosporangiales</taxon>
        <taxon>Thermomonosporaceae</taxon>
        <taxon>Actinocorallia</taxon>
    </lineage>
</organism>
<evidence type="ECO:0000256" key="1">
    <source>
        <dbReference type="SAM" id="MobiDB-lite"/>
    </source>
</evidence>
<gene>
    <name evidence="3" type="ORF">GCM10010468_69380</name>
</gene>
<dbReference type="Proteomes" id="UP001501237">
    <property type="component" value="Unassembled WGS sequence"/>
</dbReference>
<sequence>MSDFSRATWRKSSHSDNDYGQCVELAAGPRGVVGVRDSKNPSGPILEFTRPGLSAFAARLRTGTTGT</sequence>
<protein>
    <submittedName>
        <fullName evidence="3">DUF397 domain-containing protein</fullName>
    </submittedName>
</protein>
<feature type="region of interest" description="Disordered" evidence="1">
    <location>
        <begin position="1"/>
        <end position="20"/>
    </location>
</feature>
<dbReference type="EMBL" id="BAAAUV010000028">
    <property type="protein sequence ID" value="GAA3235547.1"/>
    <property type="molecule type" value="Genomic_DNA"/>
</dbReference>
<accession>A0ABP6QJF8</accession>
<reference evidence="4" key="1">
    <citation type="journal article" date="2019" name="Int. J. Syst. Evol. Microbiol.">
        <title>The Global Catalogue of Microorganisms (GCM) 10K type strain sequencing project: providing services to taxonomists for standard genome sequencing and annotation.</title>
        <authorList>
            <consortium name="The Broad Institute Genomics Platform"/>
            <consortium name="The Broad Institute Genome Sequencing Center for Infectious Disease"/>
            <person name="Wu L."/>
            <person name="Ma J."/>
        </authorList>
    </citation>
    <scope>NUCLEOTIDE SEQUENCE [LARGE SCALE GENOMIC DNA]</scope>
    <source>
        <strain evidence="4">JCM 9377</strain>
    </source>
</reference>
<evidence type="ECO:0000259" key="2">
    <source>
        <dbReference type="Pfam" id="PF04149"/>
    </source>
</evidence>
<comment type="caution">
    <text evidence="3">The sequence shown here is derived from an EMBL/GenBank/DDBJ whole genome shotgun (WGS) entry which is preliminary data.</text>
</comment>
<dbReference type="RefSeq" id="WP_344836998.1">
    <property type="nucleotide sequence ID" value="NZ_BAAAUV010000028.1"/>
</dbReference>
<proteinExistence type="predicted"/>
<keyword evidence="4" id="KW-1185">Reference proteome</keyword>
<evidence type="ECO:0000313" key="4">
    <source>
        <dbReference type="Proteomes" id="UP001501237"/>
    </source>
</evidence>
<dbReference type="InterPro" id="IPR007278">
    <property type="entry name" value="DUF397"/>
</dbReference>
<dbReference type="Pfam" id="PF04149">
    <property type="entry name" value="DUF397"/>
    <property type="match status" value="1"/>
</dbReference>